<evidence type="ECO:0000313" key="3">
    <source>
        <dbReference type="Proteomes" id="UP001156613"/>
    </source>
</evidence>
<protein>
    <submittedName>
        <fullName evidence="2">Plasmid stability protein</fullName>
    </submittedName>
</protein>
<dbReference type="Gene3D" id="3.40.50.300">
    <property type="entry name" value="P-loop containing nucleotide triphosphate hydrolases"/>
    <property type="match status" value="1"/>
</dbReference>
<dbReference type="PIRSF" id="PIRSF009320">
    <property type="entry name" value="Nuc_binding_HP_1000"/>
    <property type="match status" value="1"/>
</dbReference>
<reference evidence="3" key="1">
    <citation type="journal article" date="2019" name="Int. J. Syst. Evol. Microbiol.">
        <title>The Global Catalogue of Microorganisms (GCM) 10K type strain sequencing project: providing services to taxonomists for standard genome sequencing and annotation.</title>
        <authorList>
            <consortium name="The Broad Institute Genomics Platform"/>
            <consortium name="The Broad Institute Genome Sequencing Center for Infectious Disease"/>
            <person name="Wu L."/>
            <person name="Ma J."/>
        </authorList>
    </citation>
    <scope>NUCLEOTIDE SEQUENCE [LARGE SCALE GENOMIC DNA]</scope>
    <source>
        <strain evidence="3">NBRC 3271</strain>
    </source>
</reference>
<dbReference type="Pfam" id="PF01656">
    <property type="entry name" value="CbiA"/>
    <property type="match status" value="1"/>
</dbReference>
<dbReference type="RefSeq" id="WP_062502378.1">
    <property type="nucleotide sequence ID" value="NZ_BEWO01000027.1"/>
</dbReference>
<name>A0ABQ5WDT2_GLUJA</name>
<dbReference type="PANTHER" id="PTHR13696">
    <property type="entry name" value="P-LOOP CONTAINING NUCLEOSIDE TRIPHOSPHATE HYDROLASE"/>
    <property type="match status" value="1"/>
</dbReference>
<dbReference type="CDD" id="cd02042">
    <property type="entry name" value="ParAB_family"/>
    <property type="match status" value="1"/>
</dbReference>
<accession>A0ABQ5WDT2</accession>
<feature type="domain" description="CobQ/CobB/MinD/ParA nucleotide binding" evidence="1">
    <location>
        <begin position="4"/>
        <end position="185"/>
    </location>
</feature>
<organism evidence="2 3">
    <name type="scientific">Gluconobacter japonicus</name>
    <dbReference type="NCBI Taxonomy" id="376620"/>
    <lineage>
        <taxon>Bacteria</taxon>
        <taxon>Pseudomonadati</taxon>
        <taxon>Pseudomonadota</taxon>
        <taxon>Alphaproteobacteria</taxon>
        <taxon>Acetobacterales</taxon>
        <taxon>Acetobacteraceae</taxon>
        <taxon>Gluconobacter</taxon>
    </lineage>
</organism>
<evidence type="ECO:0000259" key="1">
    <source>
        <dbReference type="Pfam" id="PF01656"/>
    </source>
</evidence>
<evidence type="ECO:0000313" key="2">
    <source>
        <dbReference type="EMBL" id="GLQ58280.1"/>
    </source>
</evidence>
<dbReference type="InterPro" id="IPR050678">
    <property type="entry name" value="DNA_Partitioning_ATPase"/>
</dbReference>
<keyword evidence="3" id="KW-1185">Reference proteome</keyword>
<proteinExistence type="predicted"/>
<dbReference type="InterPro" id="IPR027417">
    <property type="entry name" value="P-loop_NTPase"/>
</dbReference>
<gene>
    <name evidence="2" type="ORF">GCM10010937_00810</name>
</gene>
<dbReference type="Proteomes" id="UP001156613">
    <property type="component" value="Unassembled WGS sequence"/>
</dbReference>
<dbReference type="SUPFAM" id="SSF52540">
    <property type="entry name" value="P-loop containing nucleoside triphosphate hydrolases"/>
    <property type="match status" value="1"/>
</dbReference>
<dbReference type="PANTHER" id="PTHR13696:SF96">
    <property type="entry name" value="COBQ_COBB_MIND_PARA NUCLEOTIDE BINDING DOMAIN-CONTAINING PROTEIN"/>
    <property type="match status" value="1"/>
</dbReference>
<sequence length="222" mass="23602">MAILTVASFKGGPGKTTLCQVIAACCAKDELKIAVIDADPTKAMSTWHAETYEGRPFECFAETSERAIADLAISLDERCDLVVIDTAGFGNLAGAVAMTVADNILVPLTAGAADLNQAEETIKQAKGLAAAARRKIEVRAVMNRLSLNTKLTRHAIRELQEAGIPTLQSSISHRTAFGELSYSGMLPAKGAAAEEVEAFIAELKQIGWVPHKSLHASREQGL</sequence>
<dbReference type="InterPro" id="IPR002586">
    <property type="entry name" value="CobQ/CobB/MinD/ParA_Nub-bd_dom"/>
</dbReference>
<dbReference type="EMBL" id="BSNT01000009">
    <property type="protein sequence ID" value="GLQ58280.1"/>
    <property type="molecule type" value="Genomic_DNA"/>
</dbReference>
<comment type="caution">
    <text evidence="2">The sequence shown here is derived from an EMBL/GenBank/DDBJ whole genome shotgun (WGS) entry which is preliminary data.</text>
</comment>